<dbReference type="AlphaFoldDB" id="A0A354M030"/>
<evidence type="ECO:0000256" key="3">
    <source>
        <dbReference type="ARBA" id="ARBA00008883"/>
    </source>
</evidence>
<dbReference type="InterPro" id="IPR025669">
    <property type="entry name" value="AAA_dom"/>
</dbReference>
<comment type="catalytic activity">
    <reaction evidence="15">
        <text>L-tyrosyl-[protein] + ATP = O-phospho-L-tyrosyl-[protein] + ADP + H(+)</text>
        <dbReference type="Rhea" id="RHEA:10596"/>
        <dbReference type="Rhea" id="RHEA-COMP:10136"/>
        <dbReference type="Rhea" id="RHEA-COMP:20101"/>
        <dbReference type="ChEBI" id="CHEBI:15378"/>
        <dbReference type="ChEBI" id="CHEBI:30616"/>
        <dbReference type="ChEBI" id="CHEBI:46858"/>
        <dbReference type="ChEBI" id="CHEBI:61978"/>
        <dbReference type="ChEBI" id="CHEBI:456216"/>
        <dbReference type="EC" id="2.7.10.2"/>
    </reaction>
</comment>
<evidence type="ECO:0000256" key="4">
    <source>
        <dbReference type="ARBA" id="ARBA00011903"/>
    </source>
</evidence>
<evidence type="ECO:0000313" key="20">
    <source>
        <dbReference type="EMBL" id="HBJ07869.1"/>
    </source>
</evidence>
<keyword evidence="8 16" id="KW-0812">Transmembrane</keyword>
<evidence type="ECO:0000256" key="15">
    <source>
        <dbReference type="ARBA" id="ARBA00051245"/>
    </source>
</evidence>
<dbReference type="GO" id="GO:0005886">
    <property type="term" value="C:plasma membrane"/>
    <property type="evidence" value="ECO:0007669"/>
    <property type="project" value="UniProtKB-SubCell"/>
</dbReference>
<dbReference type="FunFam" id="3.40.50.300:FF:000527">
    <property type="entry name" value="Tyrosine-protein kinase etk"/>
    <property type="match status" value="1"/>
</dbReference>
<comment type="similarity">
    <text evidence="3">Belongs to the etk/wzc family.</text>
</comment>
<keyword evidence="5" id="KW-1003">Cell membrane</keyword>
<keyword evidence="6" id="KW-0997">Cell inner membrane</keyword>
<organism evidence="20 21">
    <name type="scientific">Coprobacter fastidiosus</name>
    <dbReference type="NCBI Taxonomy" id="1099853"/>
    <lineage>
        <taxon>Bacteria</taxon>
        <taxon>Pseudomonadati</taxon>
        <taxon>Bacteroidota</taxon>
        <taxon>Bacteroidia</taxon>
        <taxon>Bacteroidales</taxon>
        <taxon>Barnesiellaceae</taxon>
        <taxon>Coprobacter</taxon>
    </lineage>
</organism>
<feature type="domain" description="Tyrosine-protein kinase G-rich" evidence="19">
    <location>
        <begin position="439"/>
        <end position="518"/>
    </location>
</feature>
<comment type="subcellular location">
    <subcellularLocation>
        <location evidence="1">Cell inner membrane</location>
        <topology evidence="1">Multi-pass membrane protein</topology>
    </subcellularLocation>
</comment>
<dbReference type="RefSeq" id="WP_022389940.1">
    <property type="nucleotide sequence ID" value="NZ_AP028032.1"/>
</dbReference>
<comment type="similarity">
    <text evidence="2">Belongs to the CpsD/CapB family.</text>
</comment>
<dbReference type="Pfam" id="PF13614">
    <property type="entry name" value="AAA_31"/>
    <property type="match status" value="1"/>
</dbReference>
<feature type="domain" description="Polysaccharide chain length determinant N-terminal" evidence="17">
    <location>
        <begin position="17"/>
        <end position="108"/>
    </location>
</feature>
<proteinExistence type="inferred from homology"/>
<protein>
    <recommendedName>
        <fullName evidence="4">non-specific protein-tyrosine kinase</fullName>
        <ecNumber evidence="4">2.7.10.2</ecNumber>
    </recommendedName>
</protein>
<evidence type="ECO:0000256" key="13">
    <source>
        <dbReference type="ARBA" id="ARBA00023136"/>
    </source>
</evidence>
<feature type="transmembrane region" description="Helical" evidence="16">
    <location>
        <begin position="30"/>
        <end position="49"/>
    </location>
</feature>
<dbReference type="PANTHER" id="PTHR32309">
    <property type="entry name" value="TYROSINE-PROTEIN KINASE"/>
    <property type="match status" value="1"/>
</dbReference>
<evidence type="ECO:0000256" key="5">
    <source>
        <dbReference type="ARBA" id="ARBA00022475"/>
    </source>
</evidence>
<reference evidence="20 21" key="1">
    <citation type="journal article" date="2018" name="Nat. Biotechnol.">
        <title>A standardized bacterial taxonomy based on genome phylogeny substantially revises the tree of life.</title>
        <authorList>
            <person name="Parks D.H."/>
            <person name="Chuvochina M."/>
            <person name="Waite D.W."/>
            <person name="Rinke C."/>
            <person name="Skarshewski A."/>
            <person name="Chaumeil P.A."/>
            <person name="Hugenholtz P."/>
        </authorList>
    </citation>
    <scope>NUCLEOTIDE SEQUENCE [LARGE SCALE GENOMIC DNA]</scope>
    <source>
        <strain evidence="20">UBA11482</strain>
    </source>
</reference>
<dbReference type="NCBIfam" id="TIGR01007">
    <property type="entry name" value="eps_fam"/>
    <property type="match status" value="1"/>
</dbReference>
<keyword evidence="13 16" id="KW-0472">Membrane</keyword>
<keyword evidence="9" id="KW-0547">Nucleotide-binding</keyword>
<sequence length="805" mass="91084">MDSKDILSQEEGQDKAVDFREILFNYLVHWKWFVASIIVAMGIAFFILARKNNVYTVTASVLMKNDKSGATPDMLMMESLGMASVKNNLENEVEIMRSKNVMLQVVMDLELYTNYVMKKGMRKIDLYKDTPIELSIDSATVRSLVFPITIHAVPKSSEDYDVKVSYNGENKSLVLTANPLPVNIGDISFTMTRNFAVQLPEEDIIITVSNPRNMANYLSKAIVADALSKGSTILTLSLNTFNIAKAKDVLNRVVFYYNELSMAEKNRVALNTERFIDERIVSISKELGNVEKQAENFRKAHKLTDVKNEGEKFTTELSETEKKLFELETQLNLVDYVDQFVSNKQHVYTPIPYLGITDAGFSELINKYNQMLLVRERLLRSSSEDNPLIADINHDISDLRKGVLSGIISVRKGLNIEKKDLQAKNRQLNNMVASVPEVERELTEIMRQQSIKDKLYVFLLEKREENSLNKTLTVPVASIVDTPDVTGGPVEPNKPKTFLIAFVFGLSIPALFIFLKDMFNVKFKDRMDVERLTSVPVLGEIAKNDTGDQFVVKAKSTAPIVELFRLVRNSLQFMLNEPDKKVINVTSTVTQEGKTFFSMNLALSFALTNKKVILVGLDIRRPQLKKHFSIMTNKGITSYLSGQETDLDGLIVPSGMSEYLDLLPAGPIPPNPNELLTNSRLDQVFEILREKYDYIIVDTAPVGMVSDTFLLNRLADVNLYVTRANYSSKKYLALLNSYVADKRLTSTYLIVNAVDMQAHSYSYRKYGYGYGYGYGSKYSYSSAYGYGGNGSDENQKNKKRKKCWF</sequence>
<dbReference type="SUPFAM" id="SSF52540">
    <property type="entry name" value="P-loop containing nucleoside triphosphate hydrolases"/>
    <property type="match status" value="1"/>
</dbReference>
<evidence type="ECO:0000256" key="6">
    <source>
        <dbReference type="ARBA" id="ARBA00022519"/>
    </source>
</evidence>
<dbReference type="CDD" id="cd05387">
    <property type="entry name" value="BY-kinase"/>
    <property type="match status" value="1"/>
</dbReference>
<evidence type="ECO:0000259" key="17">
    <source>
        <dbReference type="Pfam" id="PF02706"/>
    </source>
</evidence>
<dbReference type="InterPro" id="IPR005702">
    <property type="entry name" value="Wzc-like_C"/>
</dbReference>
<dbReference type="EMBL" id="DNWC01000038">
    <property type="protein sequence ID" value="HBJ07869.1"/>
    <property type="molecule type" value="Genomic_DNA"/>
</dbReference>
<dbReference type="GeneID" id="92927275"/>
<dbReference type="Proteomes" id="UP000262954">
    <property type="component" value="Unassembled WGS sequence"/>
</dbReference>
<name>A0A354M030_9BACT</name>
<dbReference type="Gene3D" id="3.40.50.300">
    <property type="entry name" value="P-loop containing nucleotide triphosphate hydrolases"/>
    <property type="match status" value="1"/>
</dbReference>
<keyword evidence="7" id="KW-0808">Transferase</keyword>
<dbReference type="GO" id="GO:0005524">
    <property type="term" value="F:ATP binding"/>
    <property type="evidence" value="ECO:0007669"/>
    <property type="project" value="UniProtKB-KW"/>
</dbReference>
<keyword evidence="10 20" id="KW-0418">Kinase</keyword>
<evidence type="ECO:0000256" key="7">
    <source>
        <dbReference type="ARBA" id="ARBA00022679"/>
    </source>
</evidence>
<dbReference type="GO" id="GO:0042802">
    <property type="term" value="F:identical protein binding"/>
    <property type="evidence" value="ECO:0007669"/>
    <property type="project" value="UniProtKB-ARBA"/>
</dbReference>
<keyword evidence="14" id="KW-0829">Tyrosine-protein kinase</keyword>
<dbReference type="InterPro" id="IPR003856">
    <property type="entry name" value="LPS_length_determ_N"/>
</dbReference>
<evidence type="ECO:0000256" key="2">
    <source>
        <dbReference type="ARBA" id="ARBA00007316"/>
    </source>
</evidence>
<dbReference type="InterPro" id="IPR032807">
    <property type="entry name" value="GNVR"/>
</dbReference>
<evidence type="ECO:0000256" key="12">
    <source>
        <dbReference type="ARBA" id="ARBA00022989"/>
    </source>
</evidence>
<accession>A0A354M030</accession>
<keyword evidence="11" id="KW-0067">ATP-binding</keyword>
<dbReference type="InterPro" id="IPR027417">
    <property type="entry name" value="P-loop_NTPase"/>
</dbReference>
<evidence type="ECO:0000259" key="18">
    <source>
        <dbReference type="Pfam" id="PF13614"/>
    </source>
</evidence>
<dbReference type="InterPro" id="IPR050445">
    <property type="entry name" value="Bact_polysacc_biosynth/exp"/>
</dbReference>
<evidence type="ECO:0000256" key="10">
    <source>
        <dbReference type="ARBA" id="ARBA00022777"/>
    </source>
</evidence>
<evidence type="ECO:0000259" key="19">
    <source>
        <dbReference type="Pfam" id="PF13807"/>
    </source>
</evidence>
<evidence type="ECO:0000256" key="16">
    <source>
        <dbReference type="SAM" id="Phobius"/>
    </source>
</evidence>
<feature type="domain" description="AAA" evidence="18">
    <location>
        <begin position="582"/>
        <end position="705"/>
    </location>
</feature>
<dbReference type="Pfam" id="PF13807">
    <property type="entry name" value="GNVR"/>
    <property type="match status" value="1"/>
</dbReference>
<evidence type="ECO:0000256" key="8">
    <source>
        <dbReference type="ARBA" id="ARBA00022692"/>
    </source>
</evidence>
<dbReference type="GO" id="GO:0004715">
    <property type="term" value="F:non-membrane spanning protein tyrosine kinase activity"/>
    <property type="evidence" value="ECO:0007669"/>
    <property type="project" value="UniProtKB-EC"/>
</dbReference>
<evidence type="ECO:0000256" key="1">
    <source>
        <dbReference type="ARBA" id="ARBA00004429"/>
    </source>
</evidence>
<evidence type="ECO:0000256" key="11">
    <source>
        <dbReference type="ARBA" id="ARBA00022840"/>
    </source>
</evidence>
<feature type="transmembrane region" description="Helical" evidence="16">
    <location>
        <begin position="498"/>
        <end position="515"/>
    </location>
</feature>
<dbReference type="EC" id="2.7.10.2" evidence="4"/>
<evidence type="ECO:0000256" key="14">
    <source>
        <dbReference type="ARBA" id="ARBA00023137"/>
    </source>
</evidence>
<dbReference type="Pfam" id="PF02706">
    <property type="entry name" value="Wzz"/>
    <property type="match status" value="1"/>
</dbReference>
<comment type="caution">
    <text evidence="20">The sequence shown here is derived from an EMBL/GenBank/DDBJ whole genome shotgun (WGS) entry which is preliminary data.</text>
</comment>
<evidence type="ECO:0000256" key="9">
    <source>
        <dbReference type="ARBA" id="ARBA00022741"/>
    </source>
</evidence>
<gene>
    <name evidence="20" type="ORF">DDY73_02590</name>
</gene>
<dbReference type="PANTHER" id="PTHR32309:SF13">
    <property type="entry name" value="FERRIC ENTEROBACTIN TRANSPORT PROTEIN FEPE"/>
    <property type="match status" value="1"/>
</dbReference>
<keyword evidence="12 16" id="KW-1133">Transmembrane helix</keyword>
<evidence type="ECO:0000313" key="21">
    <source>
        <dbReference type="Proteomes" id="UP000262954"/>
    </source>
</evidence>